<dbReference type="EnsemblPlants" id="AES78382">
    <property type="protein sequence ID" value="AES78382"/>
    <property type="gene ID" value="MTR_7g028590"/>
</dbReference>
<keyword evidence="5" id="KW-1185">Reference proteome</keyword>
<dbReference type="STRING" id="3880.G7L382"/>
<dbReference type="PANTHER" id="PTHR34959">
    <property type="entry name" value="PROTEIN LAZY 1"/>
    <property type="match status" value="1"/>
</dbReference>
<protein>
    <submittedName>
        <fullName evidence="1">WRKY transcription factor-like protein</fullName>
    </submittedName>
</protein>
<reference evidence="1 5" key="1">
    <citation type="journal article" date="2011" name="Nature">
        <title>The Medicago genome provides insight into the evolution of rhizobial symbioses.</title>
        <authorList>
            <person name="Young N.D."/>
            <person name="Debelle F."/>
            <person name="Oldroyd G.E."/>
            <person name="Geurts R."/>
            <person name="Cannon S.B."/>
            <person name="Udvardi M.K."/>
            <person name="Benedito V.A."/>
            <person name="Mayer K.F."/>
            <person name="Gouzy J."/>
            <person name="Schoof H."/>
            <person name="Van de Peer Y."/>
            <person name="Proost S."/>
            <person name="Cook D.R."/>
            <person name="Meyers B.C."/>
            <person name="Spannagl M."/>
            <person name="Cheung F."/>
            <person name="De Mita S."/>
            <person name="Krishnakumar V."/>
            <person name="Gundlach H."/>
            <person name="Zhou S."/>
            <person name="Mudge J."/>
            <person name="Bharti A.K."/>
            <person name="Murray J.D."/>
            <person name="Naoumkina M.A."/>
            <person name="Rosen B."/>
            <person name="Silverstein K.A."/>
            <person name="Tang H."/>
            <person name="Rombauts S."/>
            <person name="Zhao P.X."/>
            <person name="Zhou P."/>
            <person name="Barbe V."/>
            <person name="Bardou P."/>
            <person name="Bechner M."/>
            <person name="Bellec A."/>
            <person name="Berger A."/>
            <person name="Berges H."/>
            <person name="Bidwell S."/>
            <person name="Bisseling T."/>
            <person name="Choisne N."/>
            <person name="Couloux A."/>
            <person name="Denny R."/>
            <person name="Deshpande S."/>
            <person name="Dai X."/>
            <person name="Doyle J.J."/>
            <person name="Dudez A.M."/>
            <person name="Farmer A.D."/>
            <person name="Fouteau S."/>
            <person name="Franken C."/>
            <person name="Gibelin C."/>
            <person name="Gish J."/>
            <person name="Goldstein S."/>
            <person name="Gonzalez A.J."/>
            <person name="Green P.J."/>
            <person name="Hallab A."/>
            <person name="Hartog M."/>
            <person name="Hua A."/>
            <person name="Humphray S.J."/>
            <person name="Jeong D.H."/>
            <person name="Jing Y."/>
            <person name="Jocker A."/>
            <person name="Kenton S.M."/>
            <person name="Kim D.J."/>
            <person name="Klee K."/>
            <person name="Lai H."/>
            <person name="Lang C."/>
            <person name="Lin S."/>
            <person name="Macmil S.L."/>
            <person name="Magdelenat G."/>
            <person name="Matthews L."/>
            <person name="McCorrison J."/>
            <person name="Monaghan E.L."/>
            <person name="Mun J.H."/>
            <person name="Najar F.Z."/>
            <person name="Nicholson C."/>
            <person name="Noirot C."/>
            <person name="O'Bleness M."/>
            <person name="Paule C.R."/>
            <person name="Poulain J."/>
            <person name="Prion F."/>
            <person name="Qin B."/>
            <person name="Qu C."/>
            <person name="Retzel E.F."/>
            <person name="Riddle C."/>
            <person name="Sallet E."/>
            <person name="Samain S."/>
            <person name="Samson N."/>
            <person name="Sanders I."/>
            <person name="Saurat O."/>
            <person name="Scarpelli C."/>
            <person name="Schiex T."/>
            <person name="Segurens B."/>
            <person name="Severin A.J."/>
            <person name="Sherrier D.J."/>
            <person name="Shi R."/>
            <person name="Sims S."/>
            <person name="Singer S.R."/>
            <person name="Sinharoy S."/>
            <person name="Sterck L."/>
            <person name="Viollet A."/>
            <person name="Wang B.B."/>
            <person name="Wang K."/>
            <person name="Wang M."/>
            <person name="Wang X."/>
            <person name="Warfsmann J."/>
            <person name="Weissenbach J."/>
            <person name="White D.D."/>
            <person name="White J.D."/>
            <person name="Wiley G.B."/>
            <person name="Wincker P."/>
            <person name="Xing Y."/>
            <person name="Yang L."/>
            <person name="Yao Z."/>
            <person name="Ying F."/>
            <person name="Zhai J."/>
            <person name="Zhou L."/>
            <person name="Zuber A."/>
            <person name="Denarie J."/>
            <person name="Dixon R.A."/>
            <person name="May G.D."/>
            <person name="Schwartz D.C."/>
            <person name="Rogers J."/>
            <person name="Quetier F."/>
            <person name="Town C.D."/>
            <person name="Roe B.A."/>
        </authorList>
    </citation>
    <scope>NUCLEOTIDE SEQUENCE [LARGE SCALE GENOMIC DNA]</scope>
    <source>
        <strain evidence="1">A17</strain>
        <strain evidence="4 5">cv. Jemalong A17</strain>
    </source>
</reference>
<dbReference type="Proteomes" id="UP000265566">
    <property type="component" value="Chromosome 7"/>
</dbReference>
<reference evidence="3" key="5">
    <citation type="journal article" date="2018" name="Nat. Plants">
        <title>Whole-genome landscape of Medicago truncatula symbiotic genes.</title>
        <authorList>
            <person name="Pecrix Y."/>
            <person name="Gamas P."/>
            <person name="Carrere S."/>
        </authorList>
    </citation>
    <scope>NUCLEOTIDE SEQUENCE</scope>
    <source>
        <tissue evidence="3">Leaves</tissue>
    </source>
</reference>
<dbReference type="Gramene" id="rna39110">
    <property type="protein sequence ID" value="RHN44930.1"/>
    <property type="gene ID" value="gene39110"/>
</dbReference>
<dbReference type="InterPro" id="IPR038928">
    <property type="entry name" value="LAZY1"/>
</dbReference>
<dbReference type="EMBL" id="CM001223">
    <property type="protein sequence ID" value="AES78382.2"/>
    <property type="molecule type" value="Genomic_DNA"/>
</dbReference>
<dbReference type="EMBL" id="BT145927">
    <property type="protein sequence ID" value="AFK45721.1"/>
    <property type="molecule type" value="mRNA"/>
</dbReference>
<reference evidence="2" key="2">
    <citation type="submission" date="2012-05" db="EMBL/GenBank/DDBJ databases">
        <authorList>
            <person name="Krishnakumar V."/>
            <person name="Cheung F."/>
            <person name="Xiao Y."/>
            <person name="Chan A."/>
            <person name="Moskal W.A."/>
            <person name="Town C.D."/>
        </authorList>
    </citation>
    <scope>NUCLEOTIDE SEQUENCE</scope>
</reference>
<sequence length="342" mass="38813">MKLFQWVHRKLRQNDNDTFKDVKLGNPCACLTLDSQYSQTKQSFSSINQLCFVKSHHQESQTSWRREEETSAVVSELFEGFLTIGTLGAEAVINEPATPTFATPSENIPMKDADVTENELKLISYELEKFLETEEESFNESSGRNSRLSLSNIKISGKQTDGSEDEDCGNKDVCPLQGYLLGSSFEIPEKVQVRKERASLAELFQRTKTANEDCIETGVKDTQVKQAHKSPMHIMKKMLKMVHISSKSCNTSENIADSTTTNKKLSKVLRKFHRKVHPEDTLNAKSVTKSHKDKIKNLPRECFDEHCEINWNPPQDDLCCSGSTGNNEHWIKTDAEYLVLEL</sequence>
<dbReference type="AlphaFoldDB" id="G7L382"/>
<evidence type="ECO:0000313" key="2">
    <source>
        <dbReference type="EMBL" id="AFK45721.1"/>
    </source>
</evidence>
<organism evidence="1 5">
    <name type="scientific">Medicago truncatula</name>
    <name type="common">Barrel medic</name>
    <name type="synonym">Medicago tribuloides</name>
    <dbReference type="NCBI Taxonomy" id="3880"/>
    <lineage>
        <taxon>Eukaryota</taxon>
        <taxon>Viridiplantae</taxon>
        <taxon>Streptophyta</taxon>
        <taxon>Embryophyta</taxon>
        <taxon>Tracheophyta</taxon>
        <taxon>Spermatophyta</taxon>
        <taxon>Magnoliopsida</taxon>
        <taxon>eudicotyledons</taxon>
        <taxon>Gunneridae</taxon>
        <taxon>Pentapetalae</taxon>
        <taxon>rosids</taxon>
        <taxon>fabids</taxon>
        <taxon>Fabales</taxon>
        <taxon>Fabaceae</taxon>
        <taxon>Papilionoideae</taxon>
        <taxon>50 kb inversion clade</taxon>
        <taxon>NPAAA clade</taxon>
        <taxon>Hologalegina</taxon>
        <taxon>IRL clade</taxon>
        <taxon>Trifolieae</taxon>
        <taxon>Medicago</taxon>
    </lineage>
</organism>
<evidence type="ECO:0000313" key="4">
    <source>
        <dbReference type="EnsemblPlants" id="AES78382"/>
    </source>
</evidence>
<dbReference type="EMBL" id="PSQE01000007">
    <property type="protein sequence ID" value="RHN44930.1"/>
    <property type="molecule type" value="Genomic_DNA"/>
</dbReference>
<gene>
    <name evidence="4" type="primary">11439815</name>
    <name evidence="1" type="ordered locus">MTR_7g028590</name>
    <name evidence="3" type="ORF">MtrunA17_Chr7g0224731</name>
</gene>
<dbReference type="KEGG" id="mtr:11439815"/>
<dbReference type="PaxDb" id="3880-AES78382"/>
<evidence type="ECO:0000313" key="1">
    <source>
        <dbReference type="EMBL" id="AES78382.2"/>
    </source>
</evidence>
<evidence type="ECO:0000313" key="5">
    <source>
        <dbReference type="Proteomes" id="UP000002051"/>
    </source>
</evidence>
<dbReference type="eggNOG" id="ENOG502R8CH">
    <property type="taxonomic scope" value="Eukaryota"/>
</dbReference>
<reference evidence="1 5" key="3">
    <citation type="journal article" date="2014" name="BMC Genomics">
        <title>An improved genome release (version Mt4.0) for the model legume Medicago truncatula.</title>
        <authorList>
            <person name="Tang H."/>
            <person name="Krishnakumar V."/>
            <person name="Bidwell S."/>
            <person name="Rosen B."/>
            <person name="Chan A."/>
            <person name="Zhou S."/>
            <person name="Gentzbittel L."/>
            <person name="Childs K.L."/>
            <person name="Yandell M."/>
            <person name="Gundlach H."/>
            <person name="Mayer K.F."/>
            <person name="Schwartz D.C."/>
            <person name="Town C.D."/>
        </authorList>
    </citation>
    <scope>GENOME REANNOTATION</scope>
    <source>
        <strain evidence="4 5">cv. Jemalong A17</strain>
    </source>
</reference>
<dbReference type="GO" id="GO:0009630">
    <property type="term" value="P:gravitropism"/>
    <property type="evidence" value="ECO:0007669"/>
    <property type="project" value="InterPro"/>
</dbReference>
<reference evidence="4" key="4">
    <citation type="submission" date="2015-04" db="UniProtKB">
        <authorList>
            <consortium name="EnsemblPlants"/>
        </authorList>
    </citation>
    <scope>IDENTIFICATION</scope>
    <source>
        <strain evidence="4">cv. Jemalong A17</strain>
    </source>
</reference>
<accession>G7L382</accession>
<accession>I3SZM9</accession>
<name>G7L382_MEDTR</name>
<proteinExistence type="evidence at transcript level"/>
<evidence type="ECO:0000313" key="3">
    <source>
        <dbReference type="EMBL" id="RHN44930.1"/>
    </source>
</evidence>
<dbReference type="OrthoDB" id="780166at2759"/>
<accession>A0A0C3W433</accession>
<dbReference type="GO" id="GO:2000012">
    <property type="term" value="P:regulation of auxin polar transport"/>
    <property type="evidence" value="ECO:0007669"/>
    <property type="project" value="InterPro"/>
</dbReference>
<dbReference type="Proteomes" id="UP000002051">
    <property type="component" value="Unassembled WGS sequence"/>
</dbReference>
<dbReference type="HOGENOM" id="CLU_040737_0_0_1"/>
<dbReference type="PANTHER" id="PTHR34959:SF4">
    <property type="entry name" value="PROTEIN LAZY 1"/>
    <property type="match status" value="1"/>
</dbReference>